<protein>
    <submittedName>
        <fullName evidence="9">Sulfatase</fullName>
    </submittedName>
</protein>
<evidence type="ECO:0000256" key="6">
    <source>
        <dbReference type="SAM" id="MobiDB-lite"/>
    </source>
</evidence>
<name>A0A936NFA2_9ACTN</name>
<feature type="region of interest" description="Disordered" evidence="6">
    <location>
        <begin position="1"/>
        <end position="25"/>
    </location>
</feature>
<gene>
    <name evidence="9" type="ORF">IPN02_17780</name>
</gene>
<dbReference type="InterPro" id="IPR024607">
    <property type="entry name" value="Sulfatase_CS"/>
</dbReference>
<evidence type="ECO:0000256" key="3">
    <source>
        <dbReference type="ARBA" id="ARBA00022801"/>
    </source>
</evidence>
<dbReference type="Gene3D" id="3.40.720.10">
    <property type="entry name" value="Alkaline Phosphatase, subunit A"/>
    <property type="match status" value="1"/>
</dbReference>
<evidence type="ECO:0000259" key="8">
    <source>
        <dbReference type="Pfam" id="PF00884"/>
    </source>
</evidence>
<comment type="similarity">
    <text evidence="1">Belongs to the sulfatase family.</text>
</comment>
<accession>A0A936NFA2</accession>
<dbReference type="SUPFAM" id="SSF53649">
    <property type="entry name" value="Alkaline phosphatase-like"/>
    <property type="match status" value="1"/>
</dbReference>
<evidence type="ECO:0000256" key="2">
    <source>
        <dbReference type="ARBA" id="ARBA00022729"/>
    </source>
</evidence>
<comment type="PTM">
    <text evidence="5">The conversion to 3-oxoalanine (also known as C-formylglycine, FGly), of a serine or cysteine residue in prokaryotes and of a cysteine residue in eukaryotes, is critical for catalytic activity.</text>
</comment>
<dbReference type="GO" id="GO:0030203">
    <property type="term" value="P:glycosaminoglycan metabolic process"/>
    <property type="evidence" value="ECO:0007669"/>
    <property type="project" value="InterPro"/>
</dbReference>
<feature type="domain" description="Sulfatase N-terminal" evidence="8">
    <location>
        <begin position="115"/>
        <end position="473"/>
    </location>
</feature>
<dbReference type="CDD" id="cd16147">
    <property type="entry name" value="G6S"/>
    <property type="match status" value="1"/>
</dbReference>
<comment type="caution">
    <text evidence="9">The sequence shown here is derived from an EMBL/GenBank/DDBJ whole genome shotgun (WGS) entry which is preliminary data.</text>
</comment>
<dbReference type="Proteomes" id="UP000727993">
    <property type="component" value="Unassembled WGS sequence"/>
</dbReference>
<keyword evidence="2" id="KW-0732">Signal</keyword>
<keyword evidence="7" id="KW-0812">Transmembrane</keyword>
<feature type="compositionally biased region" description="Low complexity" evidence="6">
    <location>
        <begin position="81"/>
        <end position="97"/>
    </location>
</feature>
<feature type="transmembrane region" description="Helical" evidence="7">
    <location>
        <begin position="27"/>
        <end position="45"/>
    </location>
</feature>
<evidence type="ECO:0000256" key="5">
    <source>
        <dbReference type="PIRSR" id="PIRSR036666-50"/>
    </source>
</evidence>
<dbReference type="InterPro" id="IPR012251">
    <property type="entry name" value="GlcNAc_6-SO4ase"/>
</dbReference>
<feature type="region of interest" description="Disordered" evidence="6">
    <location>
        <begin position="57"/>
        <end position="105"/>
    </location>
</feature>
<dbReference type="Pfam" id="PF00884">
    <property type="entry name" value="Sulfatase"/>
    <property type="match status" value="1"/>
</dbReference>
<dbReference type="GO" id="GO:0008449">
    <property type="term" value="F:N-acetylglucosamine-6-sulfatase activity"/>
    <property type="evidence" value="ECO:0007669"/>
    <property type="project" value="InterPro"/>
</dbReference>
<sequence>MSTPDHSRTRSPRHLASPPTGVRSGRTATLMTVGVLALAMVVVVACGSEGGVPVITPGPPGAAARQDVEAAPTSRGDGQDGVSTGATSTTVAPTSTAKPPPLPDGVEVAESVDQPNLLMIMTDDQTVEAMRVLTAVNARIGGEGTTFTNSVTSYPLCCPSRATYYSGQYAHNNGVLWNALPTGGFTRFEDWDTAFPAALQKAGYHTAHVGKYLNGYGVGNPTEIPAGWDDFRALIDPSTGRYFGFSINDNGVIDTYDEDDKTLYQTDVLTDLALEQIDEGEASDAPWLVNVSYLAPHAKFGYTLKKYRENPSIVRDDIEQANTAFNIISPTPAPRDEGKFADEPLPEKANFGSSTAGQVVPPWRPEIDAARTEDITRNYQAELESLLAVDEGVSRLLDRLDQLGVADDTLVVFTSDNGYFHGEHREYQGKYYPWEESLAVPLLMRGPGVAKGVEVDSVVANVDLGPTILDVADATQLRQMDGRSLAPLMANPAVAWDRPILLEGFQPPAPFRPQYQGIRTNRYSYIEYTGGGLQGTELYDLKTDPEQLTNLVLDPERTPLVSEMAQLVTDLRQCAGPVCDRAVVPDDAQG</sequence>
<evidence type="ECO:0000313" key="9">
    <source>
        <dbReference type="EMBL" id="MBK9298636.1"/>
    </source>
</evidence>
<dbReference type="PROSITE" id="PS00149">
    <property type="entry name" value="SULFATASE_2"/>
    <property type="match status" value="1"/>
</dbReference>
<evidence type="ECO:0000256" key="1">
    <source>
        <dbReference type="ARBA" id="ARBA00008779"/>
    </source>
</evidence>
<reference evidence="9 10" key="1">
    <citation type="submission" date="2020-10" db="EMBL/GenBank/DDBJ databases">
        <title>Connecting structure to function with the recovery of over 1000 high-quality activated sludge metagenome-assembled genomes encoding full-length rRNA genes using long-read sequencing.</title>
        <authorList>
            <person name="Singleton C.M."/>
            <person name="Petriglieri F."/>
            <person name="Kristensen J.M."/>
            <person name="Kirkegaard R.H."/>
            <person name="Michaelsen T.Y."/>
            <person name="Andersen M.H."/>
            <person name="Karst S.M."/>
            <person name="Dueholm M.S."/>
            <person name="Nielsen P.H."/>
            <person name="Albertsen M."/>
        </authorList>
    </citation>
    <scope>NUCLEOTIDE SEQUENCE [LARGE SCALE GENOMIC DNA]</scope>
    <source>
        <strain evidence="9">Lyne_18-Q3-R50-59_MAXAC.006</strain>
    </source>
</reference>
<keyword evidence="3" id="KW-0378">Hydrolase</keyword>
<keyword evidence="4" id="KW-0325">Glycoprotein</keyword>
<evidence type="ECO:0000313" key="10">
    <source>
        <dbReference type="Proteomes" id="UP000727993"/>
    </source>
</evidence>
<organism evidence="9 10">
    <name type="scientific">Candidatus Neomicrothrix subdominans</name>
    <dbReference type="NCBI Taxonomy" id="2954438"/>
    <lineage>
        <taxon>Bacteria</taxon>
        <taxon>Bacillati</taxon>
        <taxon>Actinomycetota</taxon>
        <taxon>Acidimicrobiia</taxon>
        <taxon>Acidimicrobiales</taxon>
        <taxon>Microthrixaceae</taxon>
        <taxon>Candidatus Neomicrothrix</taxon>
    </lineage>
</organism>
<dbReference type="EMBL" id="JADJZA010000010">
    <property type="protein sequence ID" value="MBK9298636.1"/>
    <property type="molecule type" value="Genomic_DNA"/>
</dbReference>
<dbReference type="PANTHER" id="PTHR43108:SF8">
    <property type="entry name" value="SD21168P"/>
    <property type="match status" value="1"/>
</dbReference>
<keyword evidence="7" id="KW-0472">Membrane</keyword>
<evidence type="ECO:0000256" key="7">
    <source>
        <dbReference type="SAM" id="Phobius"/>
    </source>
</evidence>
<dbReference type="PANTHER" id="PTHR43108">
    <property type="entry name" value="N-ACETYLGLUCOSAMINE-6-SULFATASE FAMILY MEMBER"/>
    <property type="match status" value="1"/>
</dbReference>
<proteinExistence type="inferred from homology"/>
<keyword evidence="7" id="KW-1133">Transmembrane helix</keyword>
<feature type="modified residue" description="3-oxoalanine (Cys)" evidence="5">
    <location>
        <position position="157"/>
    </location>
</feature>
<dbReference type="InterPro" id="IPR000917">
    <property type="entry name" value="Sulfatase_N"/>
</dbReference>
<dbReference type="InterPro" id="IPR017850">
    <property type="entry name" value="Alkaline_phosphatase_core_sf"/>
</dbReference>
<dbReference type="AlphaFoldDB" id="A0A936NFA2"/>
<dbReference type="PIRSF" id="PIRSF036666">
    <property type="entry name" value="G6S"/>
    <property type="match status" value="1"/>
</dbReference>
<evidence type="ECO:0000256" key="4">
    <source>
        <dbReference type="ARBA" id="ARBA00023180"/>
    </source>
</evidence>